<evidence type="ECO:0000313" key="11">
    <source>
        <dbReference type="EMBL" id="VDD77372.1"/>
    </source>
</evidence>
<protein>
    <recommendedName>
        <fullName evidence="10">Cadherin domain-containing protein</fullName>
    </recommendedName>
</protein>
<feature type="chain" id="PRO_5030017458" description="Cadherin domain-containing protein" evidence="9">
    <location>
        <begin position="20"/>
        <end position="527"/>
    </location>
</feature>
<name>A0A0R3U8Y9_MESCO</name>
<evidence type="ECO:0000256" key="2">
    <source>
        <dbReference type="ARBA" id="ARBA00022692"/>
    </source>
</evidence>
<evidence type="ECO:0000256" key="7">
    <source>
        <dbReference type="ARBA" id="ARBA00023180"/>
    </source>
</evidence>
<keyword evidence="7" id="KW-0325">Glycoprotein</keyword>
<evidence type="ECO:0000256" key="4">
    <source>
        <dbReference type="ARBA" id="ARBA00022837"/>
    </source>
</evidence>
<dbReference type="InterPro" id="IPR020894">
    <property type="entry name" value="Cadherin_CS"/>
</dbReference>
<dbReference type="Gene3D" id="2.60.40.60">
    <property type="entry name" value="Cadherins"/>
    <property type="match status" value="4"/>
</dbReference>
<keyword evidence="3" id="KW-0677">Repeat</keyword>
<dbReference type="SMART" id="SM00112">
    <property type="entry name" value="CA"/>
    <property type="match status" value="3"/>
</dbReference>
<dbReference type="PANTHER" id="PTHR24028">
    <property type="entry name" value="CADHERIN-87A"/>
    <property type="match status" value="1"/>
</dbReference>
<proteinExistence type="predicted"/>
<feature type="domain" description="Cadherin" evidence="10">
    <location>
        <begin position="63"/>
        <end position="131"/>
    </location>
</feature>
<dbReference type="CDD" id="cd11304">
    <property type="entry name" value="Cadherin_repeat"/>
    <property type="match status" value="3"/>
</dbReference>
<dbReference type="STRING" id="53468.A0A0R3U8Y9"/>
<dbReference type="EMBL" id="UXSR01000750">
    <property type="protein sequence ID" value="VDD77372.1"/>
    <property type="molecule type" value="Genomic_DNA"/>
</dbReference>
<evidence type="ECO:0000256" key="5">
    <source>
        <dbReference type="ARBA" id="ARBA00022989"/>
    </source>
</evidence>
<keyword evidence="6" id="KW-0472">Membrane</keyword>
<keyword evidence="5" id="KW-1133">Transmembrane helix</keyword>
<evidence type="ECO:0000256" key="8">
    <source>
        <dbReference type="PROSITE-ProRule" id="PRU00043"/>
    </source>
</evidence>
<keyword evidence="2" id="KW-0812">Transmembrane</keyword>
<feature type="domain" description="Cadherin" evidence="10">
    <location>
        <begin position="367"/>
        <end position="474"/>
    </location>
</feature>
<reference evidence="11 12" key="1">
    <citation type="submission" date="2018-10" db="EMBL/GenBank/DDBJ databases">
        <authorList>
            <consortium name="Pathogen Informatics"/>
        </authorList>
    </citation>
    <scope>NUCLEOTIDE SEQUENCE [LARGE SCALE GENOMIC DNA]</scope>
</reference>
<sequence length="527" mass="59385">MGFAVCLILTLLAVGVNYAHKRSEIVMNASEGIEVGSTIGTLAKHSGGRETSYLETVKKDSLFNIDRDGKVVVAKPIDLEVLCQESGVCCSFPQPCQLLYTIMVEDTRSGEMGEIDLRIRIKDVNDHAPRFRQPNGQVVQISENAPIGTFIDLDPAVDGDWSLENQIQRYTLYGADIQQYFEIDNSDLPSVRLKLREQLDYEKQSAFKGSLEACDRHNCTSAPLTVNVIDVNDNLPFFHPPLEHNLTLSEDTPIGEVILRLNATDYDSPVNARMRFEFVNTKSLSLPDNFHLNPDTGAISLARRLQADVRSNYHFKVRVKEISDSTPIKSFEQSLVFNDLHRQDTVSVNVHVEDVNDFAPDIRMIDPPKGVEVRVPENSLPSRIAVLQVEDRDLGDNGRFTCHLDGNNVGDSFSLRQFSPNTYFLHTERSFDAEVEPFLHVNITCTDKGTPEPKTTKRKIAVRIEDRNEFKPVFTKKEYTAKITENPPNNTFVLQLHLVMSWNCFQSEHMSTGDEMAGHRILVSSGR</sequence>
<dbReference type="GO" id="GO:0007156">
    <property type="term" value="P:homophilic cell adhesion via plasma membrane adhesion molecules"/>
    <property type="evidence" value="ECO:0007669"/>
    <property type="project" value="InterPro"/>
</dbReference>
<dbReference type="Pfam" id="PF00028">
    <property type="entry name" value="Cadherin"/>
    <property type="match status" value="3"/>
</dbReference>
<evidence type="ECO:0000313" key="12">
    <source>
        <dbReference type="Proteomes" id="UP000267029"/>
    </source>
</evidence>
<dbReference type="InterPro" id="IPR015919">
    <property type="entry name" value="Cadherin-like_sf"/>
</dbReference>
<organism evidence="11 12">
    <name type="scientific">Mesocestoides corti</name>
    <name type="common">Flatworm</name>
    <dbReference type="NCBI Taxonomy" id="53468"/>
    <lineage>
        <taxon>Eukaryota</taxon>
        <taxon>Metazoa</taxon>
        <taxon>Spiralia</taxon>
        <taxon>Lophotrochozoa</taxon>
        <taxon>Platyhelminthes</taxon>
        <taxon>Cestoda</taxon>
        <taxon>Eucestoda</taxon>
        <taxon>Cyclophyllidea</taxon>
        <taxon>Mesocestoididae</taxon>
        <taxon>Mesocestoides</taxon>
    </lineage>
</organism>
<dbReference type="GO" id="GO:0005886">
    <property type="term" value="C:plasma membrane"/>
    <property type="evidence" value="ECO:0007669"/>
    <property type="project" value="InterPro"/>
</dbReference>
<dbReference type="PROSITE" id="PS00232">
    <property type="entry name" value="CADHERIN_1"/>
    <property type="match status" value="2"/>
</dbReference>
<dbReference type="InterPro" id="IPR050174">
    <property type="entry name" value="Protocadherin/Cadherin-CA"/>
</dbReference>
<accession>A0A0R3U8Y9</accession>
<feature type="domain" description="Cadherin" evidence="10">
    <location>
        <begin position="240"/>
        <end position="362"/>
    </location>
</feature>
<evidence type="ECO:0000256" key="9">
    <source>
        <dbReference type="SAM" id="SignalP"/>
    </source>
</evidence>
<dbReference type="GO" id="GO:0005509">
    <property type="term" value="F:calcium ion binding"/>
    <property type="evidence" value="ECO:0007669"/>
    <property type="project" value="UniProtKB-UniRule"/>
</dbReference>
<dbReference type="PROSITE" id="PS50268">
    <property type="entry name" value="CADHERIN_2"/>
    <property type="match status" value="4"/>
</dbReference>
<gene>
    <name evidence="11" type="ORF">MCOS_LOCUS3375</name>
</gene>
<feature type="signal peptide" evidence="9">
    <location>
        <begin position="1"/>
        <end position="19"/>
    </location>
</feature>
<dbReference type="Proteomes" id="UP000267029">
    <property type="component" value="Unassembled WGS sequence"/>
</dbReference>
<dbReference type="SUPFAM" id="SSF49313">
    <property type="entry name" value="Cadherin-like"/>
    <property type="match status" value="4"/>
</dbReference>
<evidence type="ECO:0000259" key="10">
    <source>
        <dbReference type="PROSITE" id="PS50268"/>
    </source>
</evidence>
<comment type="subcellular location">
    <subcellularLocation>
        <location evidence="1">Membrane</location>
        <topology evidence="1">Single-pass membrane protein</topology>
    </subcellularLocation>
</comment>
<keyword evidence="4 8" id="KW-0106">Calcium</keyword>
<evidence type="ECO:0000256" key="3">
    <source>
        <dbReference type="ARBA" id="ARBA00022737"/>
    </source>
</evidence>
<keyword evidence="12" id="KW-1185">Reference proteome</keyword>
<evidence type="ECO:0000256" key="1">
    <source>
        <dbReference type="ARBA" id="ARBA00004167"/>
    </source>
</evidence>
<dbReference type="PRINTS" id="PR00205">
    <property type="entry name" value="CADHERIN"/>
</dbReference>
<dbReference type="PANTHER" id="PTHR24028:SF146">
    <property type="entry name" value="CADHERIN 96CB, ISOFORM D-RELATED"/>
    <property type="match status" value="1"/>
</dbReference>
<keyword evidence="9" id="KW-0732">Signal</keyword>
<dbReference type="InterPro" id="IPR002126">
    <property type="entry name" value="Cadherin-like_dom"/>
</dbReference>
<dbReference type="AlphaFoldDB" id="A0A0R3U8Y9"/>
<dbReference type="OrthoDB" id="6252479at2759"/>
<evidence type="ECO:0000256" key="6">
    <source>
        <dbReference type="ARBA" id="ARBA00023136"/>
    </source>
</evidence>
<feature type="domain" description="Cadherin" evidence="10">
    <location>
        <begin position="133"/>
        <end position="238"/>
    </location>
</feature>